<keyword evidence="2" id="KW-0472">Membrane</keyword>
<dbReference type="EMBL" id="JAUEDM010000002">
    <property type="protein sequence ID" value="KAK3325115.1"/>
    <property type="molecule type" value="Genomic_DNA"/>
</dbReference>
<dbReference type="PANTHER" id="PTHR42354">
    <property type="entry name" value="C2H2-TYPE DOMAIN-CONTAINING PROTEIN"/>
    <property type="match status" value="1"/>
</dbReference>
<feature type="region of interest" description="Disordered" evidence="1">
    <location>
        <begin position="187"/>
        <end position="253"/>
    </location>
</feature>
<feature type="region of interest" description="Disordered" evidence="1">
    <location>
        <begin position="41"/>
        <end position="107"/>
    </location>
</feature>
<evidence type="ECO:0000313" key="4">
    <source>
        <dbReference type="Proteomes" id="UP001283341"/>
    </source>
</evidence>
<sequence length="398" mass="45367">MDTANMISERRMKQGFILATLISTIAGTFTTGINLFDRVSEKRRDRAQRKLDKTQDKKIKELEKRVKEAEEGKNANNNPPQQERQQEPDRNRENDLRGSLEQGGPMVKREFDRHYANMGPRFAEGDLIAQTQLQSQVITLQSTVIKMLEEALFTGKLPDMQKLYNASEFARMGSIRALEDQTMRLQQSLPIRRPIGPVRRTSSTPTLRSSSTSTSTTTDTSSTTSSTTTDSSDSRSRWAQPHTPTRYNQPPQKALTLFDKGGPLFCRYAEDLQRTRHALDERFFGGSCMCPDCNVAIDLSPAGGYKIDKEVVITERIIRPGSGATELVKRFEDRTYLLTSRFLVKCHRERVGFACYLCFRHRDKDTLCKTMQGLVGHVADKHDIREYETDPDIRDVTR</sequence>
<protein>
    <submittedName>
        <fullName evidence="3">Uncharacterized protein</fullName>
    </submittedName>
</protein>
<dbReference type="PANTHER" id="PTHR42354:SF1">
    <property type="entry name" value="C2H2-TYPE DOMAIN-CONTAINING PROTEIN"/>
    <property type="match status" value="1"/>
</dbReference>
<keyword evidence="4" id="KW-1185">Reference proteome</keyword>
<comment type="caution">
    <text evidence="3">The sequence shown here is derived from an EMBL/GenBank/DDBJ whole genome shotgun (WGS) entry which is preliminary data.</text>
</comment>
<reference evidence="3" key="2">
    <citation type="submission" date="2023-06" db="EMBL/GenBank/DDBJ databases">
        <authorList>
            <consortium name="Lawrence Berkeley National Laboratory"/>
            <person name="Haridas S."/>
            <person name="Hensen N."/>
            <person name="Bonometti L."/>
            <person name="Westerberg I."/>
            <person name="Brannstrom I.O."/>
            <person name="Guillou S."/>
            <person name="Cros-Aarteil S."/>
            <person name="Calhoun S."/>
            <person name="Kuo A."/>
            <person name="Mondo S."/>
            <person name="Pangilinan J."/>
            <person name="Riley R."/>
            <person name="Labutti K."/>
            <person name="Andreopoulos B."/>
            <person name="Lipzen A."/>
            <person name="Chen C."/>
            <person name="Yanf M."/>
            <person name="Daum C."/>
            <person name="Ng V."/>
            <person name="Clum A."/>
            <person name="Steindorff A."/>
            <person name="Ohm R."/>
            <person name="Martin F."/>
            <person name="Silar P."/>
            <person name="Natvig D."/>
            <person name="Lalanne C."/>
            <person name="Gautier V."/>
            <person name="Ament-Velasquez S.L."/>
            <person name="Kruys A."/>
            <person name="Hutchinson M.I."/>
            <person name="Powell A.J."/>
            <person name="Barry K."/>
            <person name="Miller A.N."/>
            <person name="Grigoriev I.V."/>
            <person name="Debuchy R."/>
            <person name="Gladieux P."/>
            <person name="Thoren M.H."/>
            <person name="Johannesson H."/>
        </authorList>
    </citation>
    <scope>NUCLEOTIDE SEQUENCE</scope>
    <source>
        <strain evidence="3">CBS 118394</strain>
    </source>
</reference>
<accession>A0AAE0MAL8</accession>
<dbReference type="Proteomes" id="UP001283341">
    <property type="component" value="Unassembled WGS sequence"/>
</dbReference>
<feature type="compositionally biased region" description="Low complexity" evidence="1">
    <location>
        <begin position="74"/>
        <end position="83"/>
    </location>
</feature>
<evidence type="ECO:0000313" key="3">
    <source>
        <dbReference type="EMBL" id="KAK3325115.1"/>
    </source>
</evidence>
<reference evidence="3" key="1">
    <citation type="journal article" date="2023" name="Mol. Phylogenet. Evol.">
        <title>Genome-scale phylogeny and comparative genomics of the fungal order Sordariales.</title>
        <authorList>
            <person name="Hensen N."/>
            <person name="Bonometti L."/>
            <person name="Westerberg I."/>
            <person name="Brannstrom I.O."/>
            <person name="Guillou S."/>
            <person name="Cros-Aarteil S."/>
            <person name="Calhoun S."/>
            <person name="Haridas S."/>
            <person name="Kuo A."/>
            <person name="Mondo S."/>
            <person name="Pangilinan J."/>
            <person name="Riley R."/>
            <person name="LaButti K."/>
            <person name="Andreopoulos B."/>
            <person name="Lipzen A."/>
            <person name="Chen C."/>
            <person name="Yan M."/>
            <person name="Daum C."/>
            <person name="Ng V."/>
            <person name="Clum A."/>
            <person name="Steindorff A."/>
            <person name="Ohm R.A."/>
            <person name="Martin F."/>
            <person name="Silar P."/>
            <person name="Natvig D.O."/>
            <person name="Lalanne C."/>
            <person name="Gautier V."/>
            <person name="Ament-Velasquez S.L."/>
            <person name="Kruys A."/>
            <person name="Hutchinson M.I."/>
            <person name="Powell A.J."/>
            <person name="Barry K."/>
            <person name="Miller A.N."/>
            <person name="Grigoriev I.V."/>
            <person name="Debuchy R."/>
            <person name="Gladieux P."/>
            <person name="Hiltunen Thoren M."/>
            <person name="Johannesson H."/>
        </authorList>
    </citation>
    <scope>NUCLEOTIDE SEQUENCE</scope>
    <source>
        <strain evidence="3">CBS 118394</strain>
    </source>
</reference>
<evidence type="ECO:0000256" key="2">
    <source>
        <dbReference type="SAM" id="Phobius"/>
    </source>
</evidence>
<organism evidence="3 4">
    <name type="scientific">Apodospora peruviana</name>
    <dbReference type="NCBI Taxonomy" id="516989"/>
    <lineage>
        <taxon>Eukaryota</taxon>
        <taxon>Fungi</taxon>
        <taxon>Dikarya</taxon>
        <taxon>Ascomycota</taxon>
        <taxon>Pezizomycotina</taxon>
        <taxon>Sordariomycetes</taxon>
        <taxon>Sordariomycetidae</taxon>
        <taxon>Sordariales</taxon>
        <taxon>Lasiosphaeriaceae</taxon>
        <taxon>Apodospora</taxon>
    </lineage>
</organism>
<evidence type="ECO:0000256" key="1">
    <source>
        <dbReference type="SAM" id="MobiDB-lite"/>
    </source>
</evidence>
<feature type="compositionally biased region" description="Basic and acidic residues" evidence="1">
    <location>
        <begin position="84"/>
        <end position="98"/>
    </location>
</feature>
<name>A0AAE0MAL8_9PEZI</name>
<proteinExistence type="predicted"/>
<feature type="compositionally biased region" description="Polar residues" evidence="1">
    <location>
        <begin position="242"/>
        <end position="251"/>
    </location>
</feature>
<feature type="compositionally biased region" description="Low complexity" evidence="1">
    <location>
        <begin position="199"/>
        <end position="231"/>
    </location>
</feature>
<feature type="compositionally biased region" description="Basic and acidic residues" evidence="1">
    <location>
        <begin position="41"/>
        <end position="73"/>
    </location>
</feature>
<gene>
    <name evidence="3" type="ORF">B0H66DRAFT_547409</name>
</gene>
<dbReference type="AlphaFoldDB" id="A0AAE0MAL8"/>
<keyword evidence="2" id="KW-0812">Transmembrane</keyword>
<feature type="transmembrane region" description="Helical" evidence="2">
    <location>
        <begin position="15"/>
        <end position="36"/>
    </location>
</feature>
<keyword evidence="2" id="KW-1133">Transmembrane helix</keyword>